<gene>
    <name evidence="1" type="ORF">OMW55_10170</name>
</gene>
<dbReference type="RefSeq" id="WP_264882880.1">
    <property type="nucleotide sequence ID" value="NZ_JAPDOB010000002.1"/>
</dbReference>
<evidence type="ECO:0000313" key="2">
    <source>
        <dbReference type="Proteomes" id="UP001526246"/>
    </source>
</evidence>
<comment type="caution">
    <text evidence="1">The sequence shown here is derived from an EMBL/GenBank/DDBJ whole genome shotgun (WGS) entry which is preliminary data.</text>
</comment>
<proteinExistence type="predicted"/>
<reference evidence="1 2" key="1">
    <citation type="submission" date="2022-10" db="EMBL/GenBank/DDBJ databases">
        <title>Sphingomonas sp.</title>
        <authorList>
            <person name="Jin C."/>
        </authorList>
    </citation>
    <scope>NUCLEOTIDE SEQUENCE [LARGE SCALE GENOMIC DNA]</scope>
    <source>
        <strain evidence="1 2">BN140010</strain>
    </source>
</reference>
<protein>
    <submittedName>
        <fullName evidence="1">Uncharacterized protein</fullName>
    </submittedName>
</protein>
<dbReference type="Proteomes" id="UP001526246">
    <property type="component" value="Unassembled WGS sequence"/>
</dbReference>
<accession>A0ABT3JGV1</accession>
<dbReference type="EMBL" id="JAPDOB010000002">
    <property type="protein sequence ID" value="MCW3798169.1"/>
    <property type="molecule type" value="Genomic_DNA"/>
</dbReference>
<organism evidence="1 2">
    <name type="scientific">Sphingomonas arvum</name>
    <dbReference type="NCBI Taxonomy" id="2992113"/>
    <lineage>
        <taxon>Bacteria</taxon>
        <taxon>Pseudomonadati</taxon>
        <taxon>Pseudomonadota</taxon>
        <taxon>Alphaproteobacteria</taxon>
        <taxon>Sphingomonadales</taxon>
        <taxon>Sphingomonadaceae</taxon>
        <taxon>Sphingomonas</taxon>
    </lineage>
</organism>
<evidence type="ECO:0000313" key="1">
    <source>
        <dbReference type="EMBL" id="MCW3798169.1"/>
    </source>
</evidence>
<keyword evidence="2" id="KW-1185">Reference proteome</keyword>
<name>A0ABT3JGV1_9SPHN</name>
<sequence>MQWKVGVAVAAMLAAPAGARELDTRLQAALACTKVTDAAERLACFDRAMVPLQQAAQTGALDARSLGPQARVGTISAVRGLGVDSYVIALENGDRWQLFIEGREREPKIGGTATARRGAIGSWWIDIDKGSTFRAKFLGPPQRRAGG</sequence>